<keyword evidence="3" id="KW-1185">Reference proteome</keyword>
<dbReference type="RefSeq" id="WP_096801018.1">
    <property type="nucleotide sequence ID" value="NZ_CP023564.1"/>
</dbReference>
<reference evidence="2 3" key="1">
    <citation type="journal article" date="2014" name="Int. J. Syst. Evol. Microbiol.">
        <title>Brachybacterium ginsengisoli sp. nov., isolated from soil of a ginseng field.</title>
        <authorList>
            <person name="Hoang V.A."/>
            <person name="Kim Y.J."/>
            <person name="Nguyen N.L."/>
            <person name="Yang D.C."/>
        </authorList>
    </citation>
    <scope>NUCLEOTIDE SEQUENCE [LARGE SCALE GENOMIC DNA]</scope>
    <source>
        <strain evidence="2 3">DCY80</strain>
    </source>
</reference>
<evidence type="ECO:0000259" key="1">
    <source>
        <dbReference type="Pfam" id="PF12867"/>
    </source>
</evidence>
<evidence type="ECO:0000313" key="2">
    <source>
        <dbReference type="EMBL" id="ATG56559.1"/>
    </source>
</evidence>
<dbReference type="InterPro" id="IPR034660">
    <property type="entry name" value="DinB/YfiT-like"/>
</dbReference>
<dbReference type="KEGG" id="bgg:CFK41_08925"/>
<sequence>MEPDENSRPDVDLAAIDLRGALLRGRDLRGLEIRDSQVDGLRIADSIGDEVSVSGALGRVIVDDVDVTDHVRAVLDERLPERRMAREASTPDEIRATWAALQDRWDSVLTAVRDSPTDIANLQVRGEWSVVQTLRHLRFAADAWIGTAVLEESAPHHPWGLPADGTTEEVVSALGLDLDATPDLDQVLEMRDERRAAVEELLQGLDEQELDRRCAGTPGPGYPVREYRVRRCLRVLLTEEAEHLRYTLRDLAAV</sequence>
<proteinExistence type="predicted"/>
<dbReference type="AlphaFoldDB" id="A0A291H269"/>
<dbReference type="Proteomes" id="UP000217889">
    <property type="component" value="Chromosome"/>
</dbReference>
<organism evidence="2 3">
    <name type="scientific">Brachybacterium ginsengisoli</name>
    <dbReference type="NCBI Taxonomy" id="1331682"/>
    <lineage>
        <taxon>Bacteria</taxon>
        <taxon>Bacillati</taxon>
        <taxon>Actinomycetota</taxon>
        <taxon>Actinomycetes</taxon>
        <taxon>Micrococcales</taxon>
        <taxon>Dermabacteraceae</taxon>
        <taxon>Brachybacterium</taxon>
    </lineage>
</organism>
<dbReference type="SUPFAM" id="SSF109854">
    <property type="entry name" value="DinB/YfiT-like putative metalloenzymes"/>
    <property type="match status" value="1"/>
</dbReference>
<name>A0A291H269_9MICO</name>
<dbReference type="Gene3D" id="1.20.120.450">
    <property type="entry name" value="dinb family like domain"/>
    <property type="match status" value="1"/>
</dbReference>
<protein>
    <recommendedName>
        <fullName evidence="1">DinB-like domain-containing protein</fullName>
    </recommendedName>
</protein>
<gene>
    <name evidence="2" type="ORF">CFK41_08925</name>
</gene>
<accession>A0A291H269</accession>
<dbReference type="OrthoDB" id="3542438at2"/>
<evidence type="ECO:0000313" key="3">
    <source>
        <dbReference type="Proteomes" id="UP000217889"/>
    </source>
</evidence>
<dbReference type="Pfam" id="PF12867">
    <property type="entry name" value="DinB_2"/>
    <property type="match status" value="1"/>
</dbReference>
<feature type="domain" description="DinB-like" evidence="1">
    <location>
        <begin position="101"/>
        <end position="246"/>
    </location>
</feature>
<dbReference type="InterPro" id="IPR024775">
    <property type="entry name" value="DinB-like"/>
</dbReference>
<dbReference type="EMBL" id="CP023564">
    <property type="protein sequence ID" value="ATG56559.1"/>
    <property type="molecule type" value="Genomic_DNA"/>
</dbReference>